<reference evidence="4" key="1">
    <citation type="submission" date="2025-08" db="UniProtKB">
        <authorList>
            <consortium name="Ensembl"/>
        </authorList>
    </citation>
    <scope>IDENTIFICATION</scope>
</reference>
<dbReference type="Ensembl" id="ENSLCNT00005008921.1">
    <property type="protein sequence ID" value="ENSLCNP00005007945.1"/>
    <property type="gene ID" value="ENSLCNG00005005212.1"/>
</dbReference>
<protein>
    <recommendedName>
        <fullName evidence="3">EF-hand domain-containing protein</fullName>
    </recommendedName>
</protein>
<dbReference type="PANTHER" id="PTHR44324">
    <property type="entry name" value="WD40 REPEAT DOMAIN 95"/>
    <property type="match status" value="1"/>
</dbReference>
<dbReference type="InterPro" id="IPR002048">
    <property type="entry name" value="EF_hand_dom"/>
</dbReference>
<evidence type="ECO:0000259" key="3">
    <source>
        <dbReference type="PROSITE" id="PS50222"/>
    </source>
</evidence>
<evidence type="ECO:0000313" key="4">
    <source>
        <dbReference type="Ensembl" id="ENSLCNP00005007945.1"/>
    </source>
</evidence>
<keyword evidence="1" id="KW-0677">Repeat</keyword>
<dbReference type="AlphaFoldDB" id="A0A667H9I0"/>
<sequence length="149" mass="17036">MIPYSRSKPVSSEDLRENSQSQKAPTPGGFQKSEEVLSSPASSITLSQRESQLFTQLPMAKMEKVFEEDVDSTGALGVKAFIKATKKILSSVSDEMLEALFLKVDTDCNGSITWQKYVDYVMREFQRKEMMRTSQYRLRFHLPMRIIPL</sequence>
<name>A0A667H9I0_LYNCA</name>
<dbReference type="Pfam" id="PF13499">
    <property type="entry name" value="EF-hand_7"/>
    <property type="match status" value="1"/>
</dbReference>
<evidence type="ECO:0000313" key="5">
    <source>
        <dbReference type="Proteomes" id="UP000472241"/>
    </source>
</evidence>
<keyword evidence="5" id="KW-1185">Reference proteome</keyword>
<dbReference type="InterPro" id="IPR011992">
    <property type="entry name" value="EF-hand-dom_pair"/>
</dbReference>
<feature type="domain" description="EF-hand" evidence="3">
    <location>
        <begin position="92"/>
        <end position="127"/>
    </location>
</feature>
<accession>A0A667H9I0</accession>
<proteinExistence type="predicted"/>
<dbReference type="InterPro" id="IPR051242">
    <property type="entry name" value="WD-EF-hand_domain"/>
</dbReference>
<dbReference type="Proteomes" id="UP000472241">
    <property type="component" value="Unplaced"/>
</dbReference>
<feature type="region of interest" description="Disordered" evidence="2">
    <location>
        <begin position="1"/>
        <end position="44"/>
    </location>
</feature>
<dbReference type="GO" id="GO:0005509">
    <property type="term" value="F:calcium ion binding"/>
    <property type="evidence" value="ECO:0007669"/>
    <property type="project" value="InterPro"/>
</dbReference>
<evidence type="ECO:0000256" key="2">
    <source>
        <dbReference type="SAM" id="MobiDB-lite"/>
    </source>
</evidence>
<dbReference type="PANTHER" id="PTHR44324:SF6">
    <property type="entry name" value="EF-HAND CALCIUM BINDING DOMAIN 8"/>
    <property type="match status" value="1"/>
</dbReference>
<organism evidence="4 5">
    <name type="scientific">Lynx canadensis</name>
    <name type="common">Canada lynx</name>
    <name type="synonym">Felis canadensis</name>
    <dbReference type="NCBI Taxonomy" id="61383"/>
    <lineage>
        <taxon>Eukaryota</taxon>
        <taxon>Metazoa</taxon>
        <taxon>Chordata</taxon>
        <taxon>Craniata</taxon>
        <taxon>Vertebrata</taxon>
        <taxon>Euteleostomi</taxon>
        <taxon>Mammalia</taxon>
        <taxon>Eutheria</taxon>
        <taxon>Laurasiatheria</taxon>
        <taxon>Carnivora</taxon>
        <taxon>Feliformia</taxon>
        <taxon>Felidae</taxon>
        <taxon>Felinae</taxon>
        <taxon>Lynx</taxon>
    </lineage>
</organism>
<evidence type="ECO:0000256" key="1">
    <source>
        <dbReference type="ARBA" id="ARBA00022737"/>
    </source>
</evidence>
<dbReference type="PROSITE" id="PS50222">
    <property type="entry name" value="EF_HAND_2"/>
    <property type="match status" value="1"/>
</dbReference>
<reference evidence="4" key="2">
    <citation type="submission" date="2025-09" db="UniProtKB">
        <authorList>
            <consortium name="Ensembl"/>
        </authorList>
    </citation>
    <scope>IDENTIFICATION</scope>
</reference>
<dbReference type="Gene3D" id="1.10.238.10">
    <property type="entry name" value="EF-hand"/>
    <property type="match status" value="1"/>
</dbReference>
<dbReference type="SUPFAM" id="SSF47473">
    <property type="entry name" value="EF-hand"/>
    <property type="match status" value="1"/>
</dbReference>